<name>A0A6G1FRY1_9PEZI</name>
<dbReference type="Proteomes" id="UP000504638">
    <property type="component" value="Unplaced"/>
</dbReference>
<dbReference type="GeneID" id="54420948"/>
<keyword evidence="2" id="KW-1185">Reference proteome</keyword>
<evidence type="ECO:0000313" key="1">
    <source>
        <dbReference type="EMBL" id="KAF1808432.1"/>
    </source>
</evidence>
<sequence>MPGFFLPLWRRNLHVPDPVDLTLVQPMKQMRNDEPQESSTAGAIEVGFGDISYTKNSNTSETWSKSSIKLDTASFRMGSGLSIHSPQSTPSRPPDRRAILKIQVNICHHICAPQSHKFHCSKCASVGVSILSVGLMTELPTPHRHHPQSAMIQQMPGYRTLYGVQGTFSTLAA</sequence>
<gene>
    <name evidence="1 3" type="ORF">P152DRAFT_462577</name>
</gene>
<dbReference type="AlphaFoldDB" id="A0A6G1FRY1"/>
<accession>A0A6G1FRY1</accession>
<evidence type="ECO:0000313" key="2">
    <source>
        <dbReference type="Proteomes" id="UP000504638"/>
    </source>
</evidence>
<proteinExistence type="predicted"/>
<reference evidence="3" key="2">
    <citation type="submission" date="2020-04" db="EMBL/GenBank/DDBJ databases">
        <authorList>
            <consortium name="NCBI Genome Project"/>
        </authorList>
    </citation>
    <scope>NUCLEOTIDE SEQUENCE</scope>
    <source>
        <strain evidence="3">CBS 781.70</strain>
    </source>
</reference>
<protein>
    <submittedName>
        <fullName evidence="1 3">Uncharacterized protein</fullName>
    </submittedName>
</protein>
<evidence type="ECO:0000313" key="3">
    <source>
        <dbReference type="RefSeq" id="XP_033530063.1"/>
    </source>
</evidence>
<reference evidence="3" key="3">
    <citation type="submission" date="2025-04" db="UniProtKB">
        <authorList>
            <consortium name="RefSeq"/>
        </authorList>
    </citation>
    <scope>IDENTIFICATION</scope>
    <source>
        <strain evidence="3">CBS 781.70</strain>
    </source>
</reference>
<dbReference type="EMBL" id="ML975184">
    <property type="protein sequence ID" value="KAF1808432.1"/>
    <property type="molecule type" value="Genomic_DNA"/>
</dbReference>
<dbReference type="RefSeq" id="XP_033530063.1">
    <property type="nucleotide sequence ID" value="XM_033680378.1"/>
</dbReference>
<organism evidence="1">
    <name type="scientific">Eremomyces bilateralis CBS 781.70</name>
    <dbReference type="NCBI Taxonomy" id="1392243"/>
    <lineage>
        <taxon>Eukaryota</taxon>
        <taxon>Fungi</taxon>
        <taxon>Dikarya</taxon>
        <taxon>Ascomycota</taxon>
        <taxon>Pezizomycotina</taxon>
        <taxon>Dothideomycetes</taxon>
        <taxon>Dothideomycetes incertae sedis</taxon>
        <taxon>Eremomycetales</taxon>
        <taxon>Eremomycetaceae</taxon>
        <taxon>Eremomyces</taxon>
    </lineage>
</organism>
<reference evidence="1 3" key="1">
    <citation type="submission" date="2020-01" db="EMBL/GenBank/DDBJ databases">
        <authorList>
            <consortium name="DOE Joint Genome Institute"/>
            <person name="Haridas S."/>
            <person name="Albert R."/>
            <person name="Binder M."/>
            <person name="Bloem J."/>
            <person name="Labutti K."/>
            <person name="Salamov A."/>
            <person name="Andreopoulos B."/>
            <person name="Baker S.E."/>
            <person name="Barry K."/>
            <person name="Bills G."/>
            <person name="Bluhm B.H."/>
            <person name="Cannon C."/>
            <person name="Castanera R."/>
            <person name="Culley D.E."/>
            <person name="Daum C."/>
            <person name="Ezra D."/>
            <person name="Gonzalez J.B."/>
            <person name="Henrissat B."/>
            <person name="Kuo A."/>
            <person name="Liang C."/>
            <person name="Lipzen A."/>
            <person name="Lutzoni F."/>
            <person name="Magnuson J."/>
            <person name="Mondo S."/>
            <person name="Nolan M."/>
            <person name="Ohm R."/>
            <person name="Pangilinan J."/>
            <person name="Park H.-J."/>
            <person name="Ramirez L."/>
            <person name="Alfaro M."/>
            <person name="Sun H."/>
            <person name="Tritt A."/>
            <person name="Yoshinaga Y."/>
            <person name="Zwiers L.-H."/>
            <person name="Turgeon B.G."/>
            <person name="Goodwin S.B."/>
            <person name="Spatafora J.W."/>
            <person name="Crous P.W."/>
            <person name="Grigoriev I.V."/>
        </authorList>
    </citation>
    <scope>NUCLEOTIDE SEQUENCE</scope>
    <source>
        <strain evidence="1 3">CBS 781.70</strain>
    </source>
</reference>